<dbReference type="EMBL" id="LR798385">
    <property type="protein sequence ID" value="CAB5228416.1"/>
    <property type="molecule type" value="Genomic_DNA"/>
</dbReference>
<dbReference type="EMBL" id="LR797042">
    <property type="protein sequence ID" value="CAB4182483.1"/>
    <property type="molecule type" value="Genomic_DNA"/>
</dbReference>
<proteinExistence type="predicted"/>
<protein>
    <submittedName>
        <fullName evidence="1">Uncharacterized protein</fullName>
    </submittedName>
</protein>
<name>A0A6J5QE26_9CAUD</name>
<organism evidence="1">
    <name type="scientific">uncultured Caudovirales phage</name>
    <dbReference type="NCBI Taxonomy" id="2100421"/>
    <lineage>
        <taxon>Viruses</taxon>
        <taxon>Duplodnaviria</taxon>
        <taxon>Heunggongvirae</taxon>
        <taxon>Uroviricota</taxon>
        <taxon>Caudoviricetes</taxon>
        <taxon>Peduoviridae</taxon>
        <taxon>Maltschvirus</taxon>
        <taxon>Maltschvirus maltsch</taxon>
    </lineage>
</organism>
<dbReference type="EMBL" id="LR797278">
    <property type="protein sequence ID" value="CAB4199063.1"/>
    <property type="molecule type" value="Genomic_DNA"/>
</dbReference>
<sequence>MAKARKKAVFKDKKPKDDGSRYQIVSIETGRPVFLPTEDGLVRPEAERLAARLLTPTRIVCIREPDAA</sequence>
<evidence type="ECO:0000313" key="1">
    <source>
        <dbReference type="EMBL" id="CAB4182483.1"/>
    </source>
</evidence>
<reference evidence="1" key="1">
    <citation type="submission" date="2020-05" db="EMBL/GenBank/DDBJ databases">
        <authorList>
            <person name="Chiriac C."/>
            <person name="Salcher M."/>
            <person name="Ghai R."/>
            <person name="Kavagutti S V."/>
        </authorList>
    </citation>
    <scope>NUCLEOTIDE SEQUENCE</scope>
</reference>
<evidence type="ECO:0000313" key="2">
    <source>
        <dbReference type="EMBL" id="CAB4199063.1"/>
    </source>
</evidence>
<evidence type="ECO:0000313" key="3">
    <source>
        <dbReference type="EMBL" id="CAB5228416.1"/>
    </source>
</evidence>
<accession>A0A6J5QE26</accession>
<gene>
    <name evidence="1" type="ORF">UFOVP1084_2</name>
    <name evidence="2" type="ORF">UFOVP1328_14</name>
    <name evidence="3" type="ORF">UFOVP1532_45</name>
</gene>